<dbReference type="InterPro" id="IPR024983">
    <property type="entry name" value="CHAT_dom"/>
</dbReference>
<keyword evidence="4" id="KW-1185">Reference proteome</keyword>
<reference evidence="3" key="1">
    <citation type="submission" date="2021-04" db="EMBL/GenBank/DDBJ databases">
        <title>Phycicoccus avicenniae sp. nov., a novel endophytic actinomycetes isolated from branch of Avicennia mariana.</title>
        <authorList>
            <person name="Tuo L."/>
        </authorList>
    </citation>
    <scope>NUCLEOTIDE SEQUENCE</scope>
    <source>
        <strain evidence="3">BSK3Z-2</strain>
    </source>
</reference>
<dbReference type="Proteomes" id="UP000677016">
    <property type="component" value="Unassembled WGS sequence"/>
</dbReference>
<dbReference type="Gene3D" id="1.25.40.10">
    <property type="entry name" value="Tetratricopeptide repeat domain"/>
    <property type="match status" value="1"/>
</dbReference>
<evidence type="ECO:0000259" key="2">
    <source>
        <dbReference type="Pfam" id="PF12770"/>
    </source>
</evidence>
<dbReference type="Pfam" id="PF12770">
    <property type="entry name" value="CHAT"/>
    <property type="match status" value="1"/>
</dbReference>
<accession>A0A941DC40</accession>
<dbReference type="InterPro" id="IPR019734">
    <property type="entry name" value="TPR_rpt"/>
</dbReference>
<dbReference type="EMBL" id="JAGSNF010000026">
    <property type="protein sequence ID" value="MBR7744933.1"/>
    <property type="molecule type" value="Genomic_DNA"/>
</dbReference>
<proteinExistence type="predicted"/>
<sequence>MGGYDAAAAALDAAVATLDAVLEGADADHEARSLRARVLVTRAWAELELHGTAAALDVLATARAEAEELGDALVLALTWIQEGLVHGRVWDYPASLAALDRVSDEEALAPAQRWALHLNRGQVLLGLGRTDEGVVATRTALDIAVDHGLVDQEFKARHNLARLAWVLGDLPRALVLLREVDAMDTTVSRDRARLDYAEVLTDAGLVDAARRVLADALVGARADGHRLEEGEISLRLARCHLMLGDLDAARSDIDDAAEAYRSRQAGGLVRDADLLRLTVDVAAGRDLAAAAEALDRLRTSHSENAPARRDAARLEAEARAVLGDLDRAEAVLDGVPAVDGEPLSARLHETLVRARVDDGRHRPGAAAARLALGSRLLAGRQFQTSSLEVRAALALHARRLTAFDLERAVRGGDPSDLLTTVERWRAISHRVDPVTAAADAGLTDLTRELRRLRRVAEDGGPDADDAPARTAALEARIAEREWSLEARRSDEPGAAPLGEDEARDVVAARDVTVLELVEVGAEVLAVVVTATSVATRGVGPLADVLALTTRLRRDLRARAGVVPTSPMRAVLDRATASSLRAVEQAVGPLPGTGRVVVVPSRSLSAVPWNLLPGWRGRPVTVSPSLTRWVRGPARELTRPADPAPGVPPRTARTRDGRARKARTLTALHGPGLAHTLPEIREVRRAWGADEATGPAGPAAPEDPATSDDVVAALASSRVVHLAAHGVHERDNPLFSSVRMADGPVFAREFPHPVTAEHVALAACDVGQFSTRPGDEPLGLATALLALGSTSVLAAVAPVADDRAAAGMADYHRALAAGVDAAEALATTVEAHPETGAFCLYGSDWSAAR</sequence>
<comment type="caution">
    <text evidence="3">The sequence shown here is derived from an EMBL/GenBank/DDBJ whole genome shotgun (WGS) entry which is preliminary data.</text>
</comment>
<feature type="region of interest" description="Disordered" evidence="1">
    <location>
        <begin position="633"/>
        <end position="659"/>
    </location>
</feature>
<dbReference type="RefSeq" id="WP_211604460.1">
    <property type="nucleotide sequence ID" value="NZ_JAGSNF010000026.1"/>
</dbReference>
<gene>
    <name evidence="3" type="ORF">KC207_16695</name>
</gene>
<protein>
    <submittedName>
        <fullName evidence="3">CHAT domain-containing protein</fullName>
    </submittedName>
</protein>
<dbReference type="SUPFAM" id="SSF48452">
    <property type="entry name" value="TPR-like"/>
    <property type="match status" value="1"/>
</dbReference>
<dbReference type="AlphaFoldDB" id="A0A941DC40"/>
<dbReference type="InterPro" id="IPR011990">
    <property type="entry name" value="TPR-like_helical_dom_sf"/>
</dbReference>
<evidence type="ECO:0000313" key="3">
    <source>
        <dbReference type="EMBL" id="MBR7744933.1"/>
    </source>
</evidence>
<feature type="domain" description="CHAT" evidence="2">
    <location>
        <begin position="582"/>
        <end position="827"/>
    </location>
</feature>
<evidence type="ECO:0000313" key="4">
    <source>
        <dbReference type="Proteomes" id="UP000677016"/>
    </source>
</evidence>
<dbReference type="SMART" id="SM00028">
    <property type="entry name" value="TPR"/>
    <property type="match status" value="3"/>
</dbReference>
<name>A0A941DC40_9MICO</name>
<evidence type="ECO:0000256" key="1">
    <source>
        <dbReference type="SAM" id="MobiDB-lite"/>
    </source>
</evidence>
<organism evidence="3 4">
    <name type="scientific">Phycicoccus avicenniae</name>
    <dbReference type="NCBI Taxonomy" id="2828860"/>
    <lineage>
        <taxon>Bacteria</taxon>
        <taxon>Bacillati</taxon>
        <taxon>Actinomycetota</taxon>
        <taxon>Actinomycetes</taxon>
        <taxon>Micrococcales</taxon>
        <taxon>Intrasporangiaceae</taxon>
        <taxon>Phycicoccus</taxon>
    </lineage>
</organism>